<dbReference type="EMBL" id="JAYGHT010000064">
    <property type="protein sequence ID" value="MEA5519659.1"/>
    <property type="molecule type" value="Genomic_DNA"/>
</dbReference>
<dbReference type="Pfam" id="PF01008">
    <property type="entry name" value="IF-2B"/>
    <property type="match status" value="1"/>
</dbReference>
<dbReference type="InterPro" id="IPR037171">
    <property type="entry name" value="NagB/RpiA_transferase-like"/>
</dbReference>
<evidence type="ECO:0008006" key="4">
    <source>
        <dbReference type="Google" id="ProtNLM"/>
    </source>
</evidence>
<dbReference type="Proteomes" id="UP001301728">
    <property type="component" value="Unassembled WGS sequence"/>
</dbReference>
<reference evidence="2 3" key="1">
    <citation type="submission" date="2023-12" db="EMBL/GenBank/DDBJ databases">
        <title>Baltic Sea Cyanobacteria.</title>
        <authorList>
            <person name="Delbaje E."/>
            <person name="Fewer D.P."/>
            <person name="Shishido T.K."/>
        </authorList>
    </citation>
    <scope>NUCLEOTIDE SEQUENCE [LARGE SCALE GENOMIC DNA]</scope>
    <source>
        <strain evidence="2 3">CCNP 1315</strain>
    </source>
</reference>
<protein>
    <recommendedName>
        <fullName evidence="4">S-methyl-5-thioribose-1-phosphate isomerase</fullName>
    </recommendedName>
</protein>
<dbReference type="PANTHER" id="PTHR43475">
    <property type="entry name" value="METHYLTHIORIBOSE-1-PHOSPHATE ISOMERASE"/>
    <property type="match status" value="1"/>
</dbReference>
<dbReference type="SUPFAM" id="SSF100950">
    <property type="entry name" value="NagB/RpiA/CoA transferase-like"/>
    <property type="match status" value="1"/>
</dbReference>
<comment type="caution">
    <text evidence="2">The sequence shown here is derived from an EMBL/GenBank/DDBJ whole genome shotgun (WGS) entry which is preliminary data.</text>
</comment>
<dbReference type="InterPro" id="IPR042529">
    <property type="entry name" value="IF_2B-like_C"/>
</dbReference>
<feature type="non-terminal residue" evidence="2">
    <location>
        <position position="1"/>
    </location>
</feature>
<evidence type="ECO:0000313" key="3">
    <source>
        <dbReference type="Proteomes" id="UP001301728"/>
    </source>
</evidence>
<sequence length="136" mass="14918">GHLMQHGLVDLVIVGTDRTTKNGDVANKIGTYLKALAAYDNDIPFYVAAPSSSIDFSITDGIKNIPIETRDENEVKYIQGLLDNEIKSVLICPETTPALNYGFDVTPARLITGLITERGVCTASKEDLKKLFPEKY</sequence>
<name>A0ABU5TXP9_9CYAN</name>
<dbReference type="InterPro" id="IPR000649">
    <property type="entry name" value="IF-2B-related"/>
</dbReference>
<comment type="similarity">
    <text evidence="1">Belongs to the eIF-2B alpha/beta/delta subunits family.</text>
</comment>
<organism evidence="2 3">
    <name type="scientific">Limnoraphis robusta CCNP1315</name>
    <dbReference type="NCBI Taxonomy" id="3110306"/>
    <lineage>
        <taxon>Bacteria</taxon>
        <taxon>Bacillati</taxon>
        <taxon>Cyanobacteriota</taxon>
        <taxon>Cyanophyceae</taxon>
        <taxon>Oscillatoriophycideae</taxon>
        <taxon>Oscillatoriales</taxon>
        <taxon>Sirenicapillariaceae</taxon>
        <taxon>Limnoraphis</taxon>
    </lineage>
</organism>
<evidence type="ECO:0000256" key="1">
    <source>
        <dbReference type="RuleBase" id="RU003814"/>
    </source>
</evidence>
<evidence type="ECO:0000313" key="2">
    <source>
        <dbReference type="EMBL" id="MEA5519659.1"/>
    </source>
</evidence>
<dbReference type="PANTHER" id="PTHR43475:SF1">
    <property type="entry name" value="METHYLTHIORIBOSE-1-PHOSPHATE ISOMERASE"/>
    <property type="match status" value="1"/>
</dbReference>
<keyword evidence="3" id="KW-1185">Reference proteome</keyword>
<gene>
    <name evidence="2" type="ORF">VB854_11970</name>
</gene>
<dbReference type="Gene3D" id="3.40.50.10470">
    <property type="entry name" value="Translation initiation factor eif-2b, domain 2"/>
    <property type="match status" value="1"/>
</dbReference>
<accession>A0ABU5TXP9</accession>
<proteinExistence type="inferred from homology"/>